<dbReference type="InterPro" id="IPR039536">
    <property type="entry name" value="TetR_C_Proteobacteria"/>
</dbReference>
<reference evidence="6 7" key="1">
    <citation type="submission" date="2016-07" db="EMBL/GenBank/DDBJ databases">
        <title>Developing Vibrio natriegens as a novel, fast-growing host for biotechnology.</title>
        <authorList>
            <person name="Weinstock M.T."/>
            <person name="Hesek E.D."/>
            <person name="Wilson C.M."/>
            <person name="Gibson D.G."/>
        </authorList>
    </citation>
    <scope>NUCLEOTIDE SEQUENCE [LARGE SCALE GENOMIC DNA]</scope>
    <source>
        <strain evidence="6 7">ATCC 14048</strain>
    </source>
</reference>
<organism evidence="6 7">
    <name type="scientific">Vibrio natriegens NBRC 15636 = ATCC 14048 = DSM 759</name>
    <dbReference type="NCBI Taxonomy" id="1219067"/>
    <lineage>
        <taxon>Bacteria</taxon>
        <taxon>Pseudomonadati</taxon>
        <taxon>Pseudomonadota</taxon>
        <taxon>Gammaproteobacteria</taxon>
        <taxon>Vibrionales</taxon>
        <taxon>Vibrionaceae</taxon>
        <taxon>Vibrio</taxon>
    </lineage>
</organism>
<dbReference type="InterPro" id="IPR050109">
    <property type="entry name" value="HTH-type_TetR-like_transc_reg"/>
</dbReference>
<protein>
    <submittedName>
        <fullName evidence="6">TetR family transcriptional regulator</fullName>
    </submittedName>
</protein>
<evidence type="ECO:0000256" key="4">
    <source>
        <dbReference type="PROSITE-ProRule" id="PRU00335"/>
    </source>
</evidence>
<evidence type="ECO:0000256" key="3">
    <source>
        <dbReference type="ARBA" id="ARBA00023163"/>
    </source>
</evidence>
<gene>
    <name evidence="6" type="ORF">BA890_09240</name>
</gene>
<feature type="DNA-binding region" description="H-T-H motif" evidence="4">
    <location>
        <begin position="33"/>
        <end position="52"/>
    </location>
</feature>
<keyword evidence="3" id="KW-0804">Transcription</keyword>
<accession>A0AAN0Y347</accession>
<evidence type="ECO:0000256" key="2">
    <source>
        <dbReference type="ARBA" id="ARBA00023125"/>
    </source>
</evidence>
<dbReference type="Pfam" id="PF00440">
    <property type="entry name" value="TetR_N"/>
    <property type="match status" value="1"/>
</dbReference>
<feature type="domain" description="HTH tetR-type" evidence="5">
    <location>
        <begin position="10"/>
        <end position="70"/>
    </location>
</feature>
<dbReference type="InterPro" id="IPR009057">
    <property type="entry name" value="Homeodomain-like_sf"/>
</dbReference>
<proteinExistence type="predicted"/>
<dbReference type="PANTHER" id="PTHR30055:SF224">
    <property type="entry name" value="TRANSCRIPTIONAL REGULATOR TETR FAMILY"/>
    <property type="match status" value="1"/>
</dbReference>
<evidence type="ECO:0000313" key="7">
    <source>
        <dbReference type="Proteomes" id="UP000092741"/>
    </source>
</evidence>
<dbReference type="PROSITE" id="PS50977">
    <property type="entry name" value="HTH_TETR_2"/>
    <property type="match status" value="1"/>
</dbReference>
<evidence type="ECO:0000256" key="1">
    <source>
        <dbReference type="ARBA" id="ARBA00023015"/>
    </source>
</evidence>
<dbReference type="PRINTS" id="PR00455">
    <property type="entry name" value="HTHTETR"/>
</dbReference>
<dbReference type="GO" id="GO:0000976">
    <property type="term" value="F:transcription cis-regulatory region binding"/>
    <property type="evidence" value="ECO:0007669"/>
    <property type="project" value="TreeGrafter"/>
</dbReference>
<dbReference type="EMBL" id="CP016345">
    <property type="protein sequence ID" value="ANQ12944.1"/>
    <property type="molecule type" value="Genomic_DNA"/>
</dbReference>
<dbReference type="SUPFAM" id="SSF46689">
    <property type="entry name" value="Homeodomain-like"/>
    <property type="match status" value="1"/>
</dbReference>
<dbReference type="Gene3D" id="1.10.10.60">
    <property type="entry name" value="Homeodomain-like"/>
    <property type="match status" value="1"/>
</dbReference>
<keyword evidence="2 4" id="KW-0238">DNA-binding</keyword>
<dbReference type="Pfam" id="PF14246">
    <property type="entry name" value="TetR_C_7"/>
    <property type="match status" value="1"/>
</dbReference>
<dbReference type="InterPro" id="IPR001647">
    <property type="entry name" value="HTH_TetR"/>
</dbReference>
<dbReference type="Proteomes" id="UP000092741">
    <property type="component" value="Chromosome 1"/>
</dbReference>
<keyword evidence="1" id="KW-0805">Transcription regulation</keyword>
<evidence type="ECO:0000313" key="6">
    <source>
        <dbReference type="EMBL" id="ANQ12944.1"/>
    </source>
</evidence>
<dbReference type="PANTHER" id="PTHR30055">
    <property type="entry name" value="HTH-TYPE TRANSCRIPTIONAL REGULATOR RUTR"/>
    <property type="match status" value="1"/>
</dbReference>
<dbReference type="InterPro" id="IPR023772">
    <property type="entry name" value="DNA-bd_HTH_TetR-type_CS"/>
</dbReference>
<dbReference type="PROSITE" id="PS01081">
    <property type="entry name" value="HTH_TETR_1"/>
    <property type="match status" value="1"/>
</dbReference>
<sequence>MMEKKLSRSELKREAIVEAAIEAFREEGVKATSMDKLAALANVSKRTIYNHFESKEALVLHLLSELWQRAIIQSNVTYSGKQPLSTQLASLLTEELEFLSSPQYQDLARVAFDYLFSNPDMLQEELKKLAEKETAVYRWILAASDDGKLIDLDAEFAKEQLHSLIKGSALWPQLMRIKAPLTEKEKQRLVEETTRLFLARYEKSQREE</sequence>
<dbReference type="FunFam" id="1.10.10.60:FF:000141">
    <property type="entry name" value="TetR family transcriptional regulator"/>
    <property type="match status" value="1"/>
</dbReference>
<keyword evidence="7" id="KW-1185">Reference proteome</keyword>
<dbReference type="Gene3D" id="1.10.357.10">
    <property type="entry name" value="Tetracycline Repressor, domain 2"/>
    <property type="match status" value="1"/>
</dbReference>
<dbReference type="AlphaFoldDB" id="A0AAN0Y347"/>
<dbReference type="KEGG" id="vna:PN96_04045"/>
<dbReference type="GO" id="GO:0003700">
    <property type="term" value="F:DNA-binding transcription factor activity"/>
    <property type="evidence" value="ECO:0007669"/>
    <property type="project" value="TreeGrafter"/>
</dbReference>
<name>A0AAN0Y347_VIBNA</name>
<evidence type="ECO:0000259" key="5">
    <source>
        <dbReference type="PROSITE" id="PS50977"/>
    </source>
</evidence>